<sequence length="545" mass="60106">MAGSSPVRRSHNPAPSSPLSDILYGDRNSEARHKQLLEAARQEHERVRRLALQTLEEHQKSLEDQQREQERRRILEQERKEQERIRQEQELAAERRKLQALQAHKVEIPPEPRPIPQPPKAPPISTSAAPSAKPTPAAAVNPFGQATAGHSARQQQSAAPPTQGRALPPQTGLPQQNAPPSNGAGAFGAAAASRPFPPPQMPSASDSRQVRPKTQVNGSTPSATPRVSQSGPDRYEVVHRNLKDLRRSMLDQAKTNAALKGRMGDMRREIRKCVGQLTHGVAAGNRTQLLAITGLLKEAMQNQVQSQLVDPSNLVLEPRNPVEGTHNGELPSLFLYLVNIFAKAAINQFINEASAKPETADPVGVTVAYVFAEPEFLWRGKSFIDILLAKFRVVCPVLFGHSGNEKYEEGRRRLGWHKEGGSWVPEQQHFDRMTGLGAGFASISLRNFTRSRKKNPFPPRNYWTAMARIVNTPAADISNTQAIVLKAMIQHYEQKFLDAYGTAGLAALRLALVDFPRKCPTRTPATESLQVLAQLLKKETGLALA</sequence>
<comment type="caution">
    <text evidence="12">The sequence shown here is derived from an EMBL/GenBank/DDBJ whole genome shotgun (WGS) entry which is preliminary data.</text>
</comment>
<evidence type="ECO:0000256" key="6">
    <source>
        <dbReference type="ARBA" id="ARBA00023010"/>
    </source>
</evidence>
<keyword evidence="7" id="KW-0906">Nuclear pore complex</keyword>
<evidence type="ECO:0000256" key="11">
    <source>
        <dbReference type="SAM" id="MobiDB-lite"/>
    </source>
</evidence>
<dbReference type="GO" id="GO:0016973">
    <property type="term" value="P:poly(A)+ mRNA export from nucleus"/>
    <property type="evidence" value="ECO:0007669"/>
    <property type="project" value="InterPro"/>
</dbReference>
<comment type="subcellular location">
    <subcellularLocation>
        <location evidence="1">Nucleus</location>
        <location evidence="1">Nuclear pore complex</location>
    </subcellularLocation>
</comment>
<dbReference type="Gene3D" id="1.25.40.510">
    <property type="entry name" value="GLE1-like"/>
    <property type="match status" value="1"/>
</dbReference>
<evidence type="ECO:0000256" key="10">
    <source>
        <dbReference type="ARBA" id="ARBA00029983"/>
    </source>
</evidence>
<dbReference type="GO" id="GO:0005737">
    <property type="term" value="C:cytoplasm"/>
    <property type="evidence" value="ECO:0007669"/>
    <property type="project" value="TreeGrafter"/>
</dbReference>
<keyword evidence="5" id="KW-0653">Protein transport</keyword>
<feature type="compositionally biased region" description="Low complexity" evidence="11">
    <location>
        <begin position="178"/>
        <end position="194"/>
    </location>
</feature>
<dbReference type="GO" id="GO:0044614">
    <property type="term" value="C:nuclear pore cytoplasmic filaments"/>
    <property type="evidence" value="ECO:0007669"/>
    <property type="project" value="TreeGrafter"/>
</dbReference>
<accession>A0AA38RWZ1</accession>
<keyword evidence="8" id="KW-0539">Nucleus</keyword>
<comment type="similarity">
    <text evidence="2">Belongs to the GLE1 family.</text>
</comment>
<feature type="compositionally biased region" description="Pro residues" evidence="11">
    <location>
        <begin position="111"/>
        <end position="122"/>
    </location>
</feature>
<gene>
    <name evidence="12" type="ORF">NKR19_g3481</name>
</gene>
<keyword evidence="4" id="KW-0509">mRNA transport</keyword>
<dbReference type="Proteomes" id="UP001174691">
    <property type="component" value="Unassembled WGS sequence"/>
</dbReference>
<dbReference type="InterPro" id="IPR038506">
    <property type="entry name" value="GLE1-like_sf"/>
</dbReference>
<proteinExistence type="inferred from homology"/>
<dbReference type="PANTHER" id="PTHR12960">
    <property type="entry name" value="GLE-1-RELATED"/>
    <property type="match status" value="1"/>
</dbReference>
<keyword evidence="3" id="KW-0813">Transport</keyword>
<name>A0AA38RWZ1_9PEZI</name>
<keyword evidence="6" id="KW-0811">Translocation</keyword>
<evidence type="ECO:0000256" key="3">
    <source>
        <dbReference type="ARBA" id="ARBA00022448"/>
    </source>
</evidence>
<dbReference type="Pfam" id="PF07817">
    <property type="entry name" value="GLE1"/>
    <property type="match status" value="1"/>
</dbReference>
<dbReference type="PANTHER" id="PTHR12960:SF0">
    <property type="entry name" value="MRNA EXPORT FACTOR GLE1"/>
    <property type="match status" value="1"/>
</dbReference>
<dbReference type="AlphaFoldDB" id="A0AA38RWZ1"/>
<dbReference type="InterPro" id="IPR012476">
    <property type="entry name" value="GLE1"/>
</dbReference>
<keyword evidence="13" id="KW-1185">Reference proteome</keyword>
<evidence type="ECO:0000256" key="5">
    <source>
        <dbReference type="ARBA" id="ARBA00022927"/>
    </source>
</evidence>
<organism evidence="12 13">
    <name type="scientific">Coniochaeta hoffmannii</name>
    <dbReference type="NCBI Taxonomy" id="91930"/>
    <lineage>
        <taxon>Eukaryota</taxon>
        <taxon>Fungi</taxon>
        <taxon>Dikarya</taxon>
        <taxon>Ascomycota</taxon>
        <taxon>Pezizomycotina</taxon>
        <taxon>Sordariomycetes</taxon>
        <taxon>Sordariomycetidae</taxon>
        <taxon>Coniochaetales</taxon>
        <taxon>Coniochaetaceae</taxon>
        <taxon>Coniochaeta</taxon>
    </lineage>
</organism>
<evidence type="ECO:0000256" key="8">
    <source>
        <dbReference type="ARBA" id="ARBA00023242"/>
    </source>
</evidence>
<feature type="region of interest" description="Disordered" evidence="11">
    <location>
        <begin position="95"/>
        <end position="235"/>
    </location>
</feature>
<evidence type="ECO:0000256" key="9">
    <source>
        <dbReference type="ARBA" id="ARBA00026227"/>
    </source>
</evidence>
<feature type="compositionally biased region" description="Low complexity" evidence="11">
    <location>
        <begin position="123"/>
        <end position="139"/>
    </location>
</feature>
<evidence type="ECO:0000313" key="12">
    <source>
        <dbReference type="EMBL" id="KAJ9158248.1"/>
    </source>
</evidence>
<protein>
    <recommendedName>
        <fullName evidence="9">mRNA export factor GLE1</fullName>
    </recommendedName>
    <alternativeName>
        <fullName evidence="10">Nucleoporin GLE1</fullName>
    </alternativeName>
</protein>
<evidence type="ECO:0000256" key="7">
    <source>
        <dbReference type="ARBA" id="ARBA00023132"/>
    </source>
</evidence>
<feature type="compositionally biased region" description="Polar residues" evidence="11">
    <location>
        <begin position="202"/>
        <end position="231"/>
    </location>
</feature>
<evidence type="ECO:0000256" key="2">
    <source>
        <dbReference type="ARBA" id="ARBA00011056"/>
    </source>
</evidence>
<evidence type="ECO:0000256" key="4">
    <source>
        <dbReference type="ARBA" id="ARBA00022816"/>
    </source>
</evidence>
<dbReference type="GO" id="GO:0015031">
    <property type="term" value="P:protein transport"/>
    <property type="evidence" value="ECO:0007669"/>
    <property type="project" value="UniProtKB-KW"/>
</dbReference>
<reference evidence="12" key="1">
    <citation type="submission" date="2022-07" db="EMBL/GenBank/DDBJ databases">
        <title>Fungi with potential for degradation of polypropylene.</title>
        <authorList>
            <person name="Gostincar C."/>
        </authorList>
    </citation>
    <scope>NUCLEOTIDE SEQUENCE</scope>
    <source>
        <strain evidence="12">EXF-13287</strain>
    </source>
</reference>
<dbReference type="GO" id="GO:0005543">
    <property type="term" value="F:phospholipid binding"/>
    <property type="evidence" value="ECO:0007669"/>
    <property type="project" value="TreeGrafter"/>
</dbReference>
<dbReference type="EMBL" id="JANBVN010000039">
    <property type="protein sequence ID" value="KAJ9158248.1"/>
    <property type="molecule type" value="Genomic_DNA"/>
</dbReference>
<evidence type="ECO:0000256" key="1">
    <source>
        <dbReference type="ARBA" id="ARBA00004567"/>
    </source>
</evidence>
<dbReference type="GO" id="GO:0031369">
    <property type="term" value="F:translation initiation factor binding"/>
    <property type="evidence" value="ECO:0007669"/>
    <property type="project" value="TreeGrafter"/>
</dbReference>
<feature type="region of interest" description="Disordered" evidence="11">
    <location>
        <begin position="1"/>
        <end position="30"/>
    </location>
</feature>
<evidence type="ECO:0000313" key="13">
    <source>
        <dbReference type="Proteomes" id="UP001174691"/>
    </source>
</evidence>
<dbReference type="GO" id="GO:0000822">
    <property type="term" value="F:inositol hexakisphosphate binding"/>
    <property type="evidence" value="ECO:0007669"/>
    <property type="project" value="TreeGrafter"/>
</dbReference>